<sequence>MALDMTYPLPSFCFSPIHHHHTELTSESLQKALFHFIANANLPFSVVERKSLRYLLYLINEKSGPLMDQISWKCISNHLSKFYLHYKEKVKREFLVNQGFILFKSGCLDSTQWCLWGSLPNLLIENLK</sequence>
<name>A0A0L6V885_9BASI</name>
<evidence type="ECO:0000313" key="1">
    <source>
        <dbReference type="EMBL" id="KNZ56919.1"/>
    </source>
</evidence>
<dbReference type="OrthoDB" id="2504290at2759"/>
<proteinExistence type="predicted"/>
<evidence type="ECO:0000313" key="2">
    <source>
        <dbReference type="Proteomes" id="UP000037035"/>
    </source>
</evidence>
<dbReference type="AlphaFoldDB" id="A0A0L6V885"/>
<reference evidence="1 2" key="1">
    <citation type="submission" date="2015-08" db="EMBL/GenBank/DDBJ databases">
        <title>Next Generation Sequencing and Analysis of the Genome of Puccinia sorghi L Schw, the Causal Agent of Maize Common Rust.</title>
        <authorList>
            <person name="Rochi L."/>
            <person name="Burguener G."/>
            <person name="Darino M."/>
            <person name="Turjanski A."/>
            <person name="Kreff E."/>
            <person name="Dieguez M.J."/>
            <person name="Sacco F."/>
        </authorList>
    </citation>
    <scope>NUCLEOTIDE SEQUENCE [LARGE SCALE GENOMIC DNA]</scope>
    <source>
        <strain evidence="1 2">RO10H11247</strain>
    </source>
</reference>
<organism evidence="1 2">
    <name type="scientific">Puccinia sorghi</name>
    <dbReference type="NCBI Taxonomy" id="27349"/>
    <lineage>
        <taxon>Eukaryota</taxon>
        <taxon>Fungi</taxon>
        <taxon>Dikarya</taxon>
        <taxon>Basidiomycota</taxon>
        <taxon>Pucciniomycotina</taxon>
        <taxon>Pucciniomycetes</taxon>
        <taxon>Pucciniales</taxon>
        <taxon>Pucciniaceae</taxon>
        <taxon>Puccinia</taxon>
    </lineage>
</organism>
<gene>
    <name evidence="1" type="ORF">VP01_2286g1</name>
</gene>
<comment type="caution">
    <text evidence="1">The sequence shown here is derived from an EMBL/GenBank/DDBJ whole genome shotgun (WGS) entry which is preliminary data.</text>
</comment>
<dbReference type="VEuPathDB" id="FungiDB:VP01_2286g1"/>
<dbReference type="Proteomes" id="UP000037035">
    <property type="component" value="Unassembled WGS sequence"/>
</dbReference>
<keyword evidence="2" id="KW-1185">Reference proteome</keyword>
<dbReference type="EMBL" id="LAVV01007154">
    <property type="protein sequence ID" value="KNZ56919.1"/>
    <property type="molecule type" value="Genomic_DNA"/>
</dbReference>
<accession>A0A0L6V885</accession>
<protein>
    <submittedName>
        <fullName evidence="1">Uncharacterized protein</fullName>
    </submittedName>
</protein>